<dbReference type="EMBL" id="BGZK01006952">
    <property type="protein sequence ID" value="GBP01504.1"/>
    <property type="molecule type" value="Genomic_DNA"/>
</dbReference>
<name>A0A4C1SHL7_EUMVA</name>
<protein>
    <submittedName>
        <fullName evidence="1">Uncharacterized protein</fullName>
    </submittedName>
</protein>
<evidence type="ECO:0000313" key="2">
    <source>
        <dbReference type="Proteomes" id="UP000299102"/>
    </source>
</evidence>
<gene>
    <name evidence="1" type="ORF">EVAR_97729_1</name>
</gene>
<evidence type="ECO:0000313" key="1">
    <source>
        <dbReference type="EMBL" id="GBP01504.1"/>
    </source>
</evidence>
<reference evidence="1 2" key="1">
    <citation type="journal article" date="2019" name="Commun. Biol.">
        <title>The bagworm genome reveals a unique fibroin gene that provides high tensile strength.</title>
        <authorList>
            <person name="Kono N."/>
            <person name="Nakamura H."/>
            <person name="Ohtoshi R."/>
            <person name="Tomita M."/>
            <person name="Numata K."/>
            <person name="Arakawa K."/>
        </authorList>
    </citation>
    <scope>NUCLEOTIDE SEQUENCE [LARGE SCALE GENOMIC DNA]</scope>
</reference>
<proteinExistence type="predicted"/>
<sequence>MIAELARFAAGVTLKKCTLGNVTMSHQTERPASMLASLSHSTMIGLPRAREWCSLQMYCKLLRLSSRKPALDFLHSRLGVQSLAVCGQNDGQLSVFRLIYCKMTFKVAARYNYDGCTIPMQFIDEIRSHI</sequence>
<keyword evidence="2" id="KW-1185">Reference proteome</keyword>
<dbReference type="AlphaFoldDB" id="A0A4C1SHL7"/>
<dbReference type="Proteomes" id="UP000299102">
    <property type="component" value="Unassembled WGS sequence"/>
</dbReference>
<organism evidence="1 2">
    <name type="scientific">Eumeta variegata</name>
    <name type="common">Bagworm moth</name>
    <name type="synonym">Eumeta japonica</name>
    <dbReference type="NCBI Taxonomy" id="151549"/>
    <lineage>
        <taxon>Eukaryota</taxon>
        <taxon>Metazoa</taxon>
        <taxon>Ecdysozoa</taxon>
        <taxon>Arthropoda</taxon>
        <taxon>Hexapoda</taxon>
        <taxon>Insecta</taxon>
        <taxon>Pterygota</taxon>
        <taxon>Neoptera</taxon>
        <taxon>Endopterygota</taxon>
        <taxon>Lepidoptera</taxon>
        <taxon>Glossata</taxon>
        <taxon>Ditrysia</taxon>
        <taxon>Tineoidea</taxon>
        <taxon>Psychidae</taxon>
        <taxon>Oiketicinae</taxon>
        <taxon>Eumeta</taxon>
    </lineage>
</organism>
<comment type="caution">
    <text evidence="1">The sequence shown here is derived from an EMBL/GenBank/DDBJ whole genome shotgun (WGS) entry which is preliminary data.</text>
</comment>
<accession>A0A4C1SHL7</accession>